<proteinExistence type="predicted"/>
<name>A0A3M8B3G5_9BACL</name>
<evidence type="ECO:0000313" key="2">
    <source>
        <dbReference type="Proteomes" id="UP000268829"/>
    </source>
</evidence>
<sequence>MQEPFFIQRSLRQKLGAAIFLNRRGDGAPRRKLLEDWLGKAFSSTIEGRDVQVKMGATLKEEICVAHFSDK</sequence>
<gene>
    <name evidence="1" type="ORF">EDM57_08920</name>
</gene>
<reference evidence="1 2" key="1">
    <citation type="submission" date="2018-10" db="EMBL/GenBank/DDBJ databases">
        <title>Phylogenomics of Brevibacillus.</title>
        <authorList>
            <person name="Dunlap C."/>
        </authorList>
    </citation>
    <scope>NUCLEOTIDE SEQUENCE [LARGE SCALE GENOMIC DNA]</scope>
    <source>
        <strain evidence="1 2">DSM 100115</strain>
    </source>
</reference>
<keyword evidence="2" id="KW-1185">Reference proteome</keyword>
<comment type="caution">
    <text evidence="1">The sequence shown here is derived from an EMBL/GenBank/DDBJ whole genome shotgun (WGS) entry which is preliminary data.</text>
</comment>
<accession>A0A3M8B3G5</accession>
<evidence type="ECO:0000313" key="1">
    <source>
        <dbReference type="EMBL" id="RNB57979.1"/>
    </source>
</evidence>
<dbReference type="AlphaFoldDB" id="A0A3M8B3G5"/>
<dbReference type="EMBL" id="RHHS01000019">
    <property type="protein sequence ID" value="RNB57979.1"/>
    <property type="molecule type" value="Genomic_DNA"/>
</dbReference>
<protein>
    <submittedName>
        <fullName evidence="1">Uncharacterized protein</fullName>
    </submittedName>
</protein>
<dbReference type="Proteomes" id="UP000268829">
    <property type="component" value="Unassembled WGS sequence"/>
</dbReference>
<organism evidence="1 2">
    <name type="scientific">Brevibacillus gelatini</name>
    <dbReference type="NCBI Taxonomy" id="1655277"/>
    <lineage>
        <taxon>Bacteria</taxon>
        <taxon>Bacillati</taxon>
        <taxon>Bacillota</taxon>
        <taxon>Bacilli</taxon>
        <taxon>Bacillales</taxon>
        <taxon>Paenibacillaceae</taxon>
        <taxon>Brevibacillus</taxon>
    </lineage>
</organism>